<dbReference type="InterPro" id="IPR011016">
    <property type="entry name" value="Znf_RING-CH"/>
</dbReference>
<dbReference type="InterPro" id="IPR000253">
    <property type="entry name" value="FHA_dom"/>
</dbReference>
<dbReference type="InterPro" id="IPR008984">
    <property type="entry name" value="SMAD_FHA_dom_sf"/>
</dbReference>
<evidence type="ECO:0000259" key="4">
    <source>
        <dbReference type="PROSITE" id="PS50006"/>
    </source>
</evidence>
<keyword evidence="2" id="KW-0863">Zinc-finger</keyword>
<keyword evidence="3" id="KW-0862">Zinc</keyword>
<name>A0AAD1U6F8_EUPCR</name>
<dbReference type="Pfam" id="PF00498">
    <property type="entry name" value="FHA"/>
    <property type="match status" value="1"/>
</dbReference>
<dbReference type="PANTHER" id="PTHR46210:SF1">
    <property type="entry name" value="FHA DOMAIN-CONTAINING PROTEIN"/>
    <property type="match status" value="1"/>
</dbReference>
<evidence type="ECO:0000313" key="6">
    <source>
        <dbReference type="EMBL" id="CAI2360083.1"/>
    </source>
</evidence>
<organism evidence="6 7">
    <name type="scientific">Euplotes crassus</name>
    <dbReference type="NCBI Taxonomy" id="5936"/>
    <lineage>
        <taxon>Eukaryota</taxon>
        <taxon>Sar</taxon>
        <taxon>Alveolata</taxon>
        <taxon>Ciliophora</taxon>
        <taxon>Intramacronucleata</taxon>
        <taxon>Spirotrichea</taxon>
        <taxon>Hypotrichia</taxon>
        <taxon>Euplotida</taxon>
        <taxon>Euplotidae</taxon>
        <taxon>Moneuplotes</taxon>
    </lineage>
</organism>
<evidence type="ECO:0000259" key="5">
    <source>
        <dbReference type="PROSITE" id="PS51292"/>
    </source>
</evidence>
<feature type="domain" description="RING-CH-type" evidence="5">
    <location>
        <begin position="183"/>
        <end position="260"/>
    </location>
</feature>
<dbReference type="SUPFAM" id="SSF49879">
    <property type="entry name" value="SMAD/FHA domain"/>
    <property type="match status" value="1"/>
</dbReference>
<dbReference type="Gene3D" id="3.30.40.10">
    <property type="entry name" value="Zinc/RING finger domain, C3HC4 (zinc finger)"/>
    <property type="match status" value="1"/>
</dbReference>
<keyword evidence="7" id="KW-1185">Reference proteome</keyword>
<dbReference type="CDD" id="cd00060">
    <property type="entry name" value="FHA"/>
    <property type="match status" value="1"/>
</dbReference>
<dbReference type="Pfam" id="PF12906">
    <property type="entry name" value="RINGv"/>
    <property type="match status" value="1"/>
</dbReference>
<evidence type="ECO:0000313" key="7">
    <source>
        <dbReference type="Proteomes" id="UP001295684"/>
    </source>
</evidence>
<keyword evidence="1" id="KW-0479">Metal-binding</keyword>
<dbReference type="InterPro" id="IPR013083">
    <property type="entry name" value="Znf_RING/FYVE/PHD"/>
</dbReference>
<gene>
    <name evidence="6" type="ORF">ECRASSUSDP1_LOCUS1380</name>
</gene>
<dbReference type="Proteomes" id="UP001295684">
    <property type="component" value="Unassembled WGS sequence"/>
</dbReference>
<dbReference type="EMBL" id="CAMPGE010001302">
    <property type="protein sequence ID" value="CAI2360083.1"/>
    <property type="molecule type" value="Genomic_DNA"/>
</dbReference>
<accession>A0AAD1U6F8</accession>
<dbReference type="SMART" id="SM00744">
    <property type="entry name" value="RINGv"/>
    <property type="match status" value="1"/>
</dbReference>
<dbReference type="GO" id="GO:0008270">
    <property type="term" value="F:zinc ion binding"/>
    <property type="evidence" value="ECO:0007669"/>
    <property type="project" value="UniProtKB-KW"/>
</dbReference>
<feature type="domain" description="FHA" evidence="4">
    <location>
        <begin position="311"/>
        <end position="354"/>
    </location>
</feature>
<dbReference type="PANTHER" id="PTHR46210">
    <property type="entry name" value="FHA DOMAIN-CONTAINING PROTEIN"/>
    <property type="match status" value="1"/>
</dbReference>
<evidence type="ECO:0000256" key="2">
    <source>
        <dbReference type="ARBA" id="ARBA00022771"/>
    </source>
</evidence>
<dbReference type="SUPFAM" id="SSF57850">
    <property type="entry name" value="RING/U-box"/>
    <property type="match status" value="1"/>
</dbReference>
<dbReference type="Gene3D" id="2.60.200.20">
    <property type="match status" value="1"/>
</dbReference>
<evidence type="ECO:0000256" key="1">
    <source>
        <dbReference type="ARBA" id="ARBA00022723"/>
    </source>
</evidence>
<comment type="caution">
    <text evidence="6">The sequence shown here is derived from an EMBL/GenBank/DDBJ whole genome shotgun (WGS) entry which is preliminary data.</text>
</comment>
<dbReference type="PROSITE" id="PS50006">
    <property type="entry name" value="FHA_DOMAIN"/>
    <property type="match status" value="1"/>
</dbReference>
<dbReference type="PROSITE" id="PS51292">
    <property type="entry name" value="ZF_RING_CH"/>
    <property type="match status" value="1"/>
</dbReference>
<proteinExistence type="predicted"/>
<dbReference type="AlphaFoldDB" id="A0AAD1U6F8"/>
<sequence length="488" mass="57707">MEENRKVDDLEEQLVEIVNSEEDKIPEPLARKNEAKTCQIVLMKAQTWDRESHGLYDYESRRVQKYERKVEDEGYMVRDKEDVMFWDSQHPYDPEDETLLFKLINKQEKFFVSPINENQANDRLWLVIRSLKNGYTIKRHDILKLGRMKFKVKEFRTETEYFEGEHVEKSPHEGFEELHEVQAADSDDIMCRFCWTGEQTEENPIIGSCRCQGSIKYIHFNCLKLWLESKVNKKNDTECHRTMNWKNFECELCKLPYPYTFMFKGKRWNLVDLKRPTDKDTPYIILESLNSEKNSSRTIHIVIVNTDKTIFSLGRGHDADLRINDISVSRKHANIEYRDGKFMFVDLKSKFGTLALLSKDVELIQDNSQTFQIGRTVVTLKAKPTQPWKNKDKQDEFTLLKQDKDFLKRASNLMNKDSNLPISQENDNEDDKIQNYVPVFKTNNNRRADDNFDDREQHIIEINGKRYLVVQELDPPQDGDALSVEEDE</sequence>
<reference evidence="6" key="1">
    <citation type="submission" date="2023-07" db="EMBL/GenBank/DDBJ databases">
        <authorList>
            <consortium name="AG Swart"/>
            <person name="Singh M."/>
            <person name="Singh A."/>
            <person name="Seah K."/>
            <person name="Emmerich C."/>
        </authorList>
    </citation>
    <scope>NUCLEOTIDE SEQUENCE</scope>
    <source>
        <strain evidence="6">DP1</strain>
    </source>
</reference>
<evidence type="ECO:0000256" key="3">
    <source>
        <dbReference type="ARBA" id="ARBA00022833"/>
    </source>
</evidence>
<protein>
    <submittedName>
        <fullName evidence="6">Uncharacterized protein</fullName>
    </submittedName>
</protein>